<accession>A0A2U3LMP0</accession>
<evidence type="ECO:0000313" key="1">
    <source>
        <dbReference type="EMBL" id="SPF53193.1"/>
    </source>
</evidence>
<dbReference type="Proteomes" id="UP000238916">
    <property type="component" value="Unassembled WGS sequence"/>
</dbReference>
<dbReference type="AlphaFoldDB" id="A0A2U3LMP0"/>
<reference evidence="2" key="1">
    <citation type="submission" date="2018-02" db="EMBL/GenBank/DDBJ databases">
        <authorList>
            <person name="Hausmann B."/>
        </authorList>
    </citation>
    <scope>NUCLEOTIDE SEQUENCE [LARGE SCALE GENOMIC DNA]</scope>
    <source>
        <strain evidence="2">Peat soil MAG SbF1</strain>
    </source>
</reference>
<organism evidence="1 2">
    <name type="scientific">Candidatus Desulfosporosinus infrequens</name>
    <dbReference type="NCBI Taxonomy" id="2043169"/>
    <lineage>
        <taxon>Bacteria</taxon>
        <taxon>Bacillati</taxon>
        <taxon>Bacillota</taxon>
        <taxon>Clostridia</taxon>
        <taxon>Eubacteriales</taxon>
        <taxon>Desulfitobacteriaceae</taxon>
        <taxon>Desulfosporosinus</taxon>
    </lineage>
</organism>
<name>A0A2U3LMP0_9FIRM</name>
<sequence>MSPNIMLSPENIPCLLKSVTTAKWHKCLTYTKNAHVLKEET</sequence>
<proteinExistence type="predicted"/>
<evidence type="ECO:0000313" key="2">
    <source>
        <dbReference type="Proteomes" id="UP000238916"/>
    </source>
</evidence>
<protein>
    <submittedName>
        <fullName evidence="1">Uncharacterized protein</fullName>
    </submittedName>
</protein>
<gene>
    <name evidence="1" type="ORF">SBF1_6430003</name>
</gene>
<dbReference type="EMBL" id="OMOF01000605">
    <property type="protein sequence ID" value="SPF53193.1"/>
    <property type="molecule type" value="Genomic_DNA"/>
</dbReference>